<gene>
    <name evidence="1" type="ORF">GWK47_038834</name>
</gene>
<dbReference type="AlphaFoldDB" id="A0A8J4YEX7"/>
<protein>
    <submittedName>
        <fullName evidence="1">Uncharacterized protein</fullName>
    </submittedName>
</protein>
<dbReference type="EMBL" id="JACEEZ010005721">
    <property type="protein sequence ID" value="KAG0725323.1"/>
    <property type="molecule type" value="Genomic_DNA"/>
</dbReference>
<evidence type="ECO:0000313" key="1">
    <source>
        <dbReference type="EMBL" id="KAG0725323.1"/>
    </source>
</evidence>
<accession>A0A8J4YEX7</accession>
<comment type="caution">
    <text evidence="1">The sequence shown here is derived from an EMBL/GenBank/DDBJ whole genome shotgun (WGS) entry which is preliminary data.</text>
</comment>
<keyword evidence="2" id="KW-1185">Reference proteome</keyword>
<dbReference type="Proteomes" id="UP000770661">
    <property type="component" value="Unassembled WGS sequence"/>
</dbReference>
<evidence type="ECO:0000313" key="2">
    <source>
        <dbReference type="Proteomes" id="UP000770661"/>
    </source>
</evidence>
<name>A0A8J4YEX7_CHIOP</name>
<organism evidence="1 2">
    <name type="scientific">Chionoecetes opilio</name>
    <name type="common">Atlantic snow crab</name>
    <name type="synonym">Cancer opilio</name>
    <dbReference type="NCBI Taxonomy" id="41210"/>
    <lineage>
        <taxon>Eukaryota</taxon>
        <taxon>Metazoa</taxon>
        <taxon>Ecdysozoa</taxon>
        <taxon>Arthropoda</taxon>
        <taxon>Crustacea</taxon>
        <taxon>Multicrustacea</taxon>
        <taxon>Malacostraca</taxon>
        <taxon>Eumalacostraca</taxon>
        <taxon>Eucarida</taxon>
        <taxon>Decapoda</taxon>
        <taxon>Pleocyemata</taxon>
        <taxon>Brachyura</taxon>
        <taxon>Eubrachyura</taxon>
        <taxon>Majoidea</taxon>
        <taxon>Majidae</taxon>
        <taxon>Chionoecetes</taxon>
    </lineage>
</organism>
<sequence length="212" mass="23797">MEREIVEELREKGEEGGRIGILFLEERKNREQPCVDEILVGDKVVKGPESIKREIKTFWEGRSRVSCRPRDSCRTLKDRCSGHGPHSGHSQIGDVPLLWRKGNVVPIFKKGDRGLQSNYDRKSNISGGFCLDQDQGSYGLPAADVCGMVLGDQCPVEGDFPCQPWKYRTFNGYSNNVQNPRTSPGLGVNEEALAPRWRPQIELSLSITIQVL</sequence>
<reference evidence="1" key="1">
    <citation type="submission" date="2020-07" db="EMBL/GenBank/DDBJ databases">
        <title>The High-quality genome of the commercially important snow crab, Chionoecetes opilio.</title>
        <authorList>
            <person name="Jeong J.-H."/>
            <person name="Ryu S."/>
        </authorList>
    </citation>
    <scope>NUCLEOTIDE SEQUENCE</scope>
    <source>
        <strain evidence="1">MADBK_172401_WGS</strain>
        <tissue evidence="1">Digestive gland</tissue>
    </source>
</reference>
<proteinExistence type="predicted"/>
<dbReference type="OrthoDB" id="416454at2759"/>